<reference evidence="2" key="1">
    <citation type="submission" date="2017-09" db="EMBL/GenBank/DDBJ databases">
        <authorList>
            <person name="Feng G."/>
            <person name="Zhu H."/>
        </authorList>
    </citation>
    <scope>NUCLEOTIDE SEQUENCE [LARGE SCALE GENOMIC DNA]</scope>
    <source>
        <strain evidence="2">1PNM-20</strain>
    </source>
</reference>
<evidence type="ECO:0000313" key="2">
    <source>
        <dbReference type="Proteomes" id="UP000218151"/>
    </source>
</evidence>
<dbReference type="EMBL" id="NSLI01000002">
    <property type="protein sequence ID" value="PAX08838.1"/>
    <property type="molecule type" value="Genomic_DNA"/>
</dbReference>
<protein>
    <submittedName>
        <fullName evidence="1">Uncharacterized protein</fullName>
    </submittedName>
</protein>
<dbReference type="Proteomes" id="UP000218151">
    <property type="component" value="Unassembled WGS sequence"/>
</dbReference>
<accession>A0A2A2SHZ4</accession>
<evidence type="ECO:0000313" key="1">
    <source>
        <dbReference type="EMBL" id="PAX08838.1"/>
    </source>
</evidence>
<organism evidence="1 2">
    <name type="scientific">Sphingomonas lenta</name>
    <dbReference type="NCBI Taxonomy" id="1141887"/>
    <lineage>
        <taxon>Bacteria</taxon>
        <taxon>Pseudomonadati</taxon>
        <taxon>Pseudomonadota</taxon>
        <taxon>Alphaproteobacteria</taxon>
        <taxon>Sphingomonadales</taxon>
        <taxon>Sphingomonadaceae</taxon>
        <taxon>Sphingomonas</taxon>
    </lineage>
</organism>
<dbReference type="AlphaFoldDB" id="A0A2A2SHZ4"/>
<proteinExistence type="predicted"/>
<comment type="caution">
    <text evidence="1">The sequence shown here is derived from an EMBL/GenBank/DDBJ whole genome shotgun (WGS) entry which is preliminary data.</text>
</comment>
<dbReference type="RefSeq" id="WP_095997349.1">
    <property type="nucleotide sequence ID" value="NZ_NSLI01000002.1"/>
</dbReference>
<gene>
    <name evidence="1" type="ORF">CKY28_05645</name>
</gene>
<keyword evidence="2" id="KW-1185">Reference proteome</keyword>
<sequence length="61" mass="6791">MIPPVQSTAARVAAEVEAAALTELHGERYAAGYYSSRRGLYEHHLRVLRQRRADLLGEPDA</sequence>
<name>A0A2A2SHZ4_9SPHN</name>